<organism evidence="1 2">
    <name type="scientific">Ixodes persulcatus</name>
    <name type="common">Taiga tick</name>
    <dbReference type="NCBI Taxonomy" id="34615"/>
    <lineage>
        <taxon>Eukaryota</taxon>
        <taxon>Metazoa</taxon>
        <taxon>Ecdysozoa</taxon>
        <taxon>Arthropoda</taxon>
        <taxon>Chelicerata</taxon>
        <taxon>Arachnida</taxon>
        <taxon>Acari</taxon>
        <taxon>Parasitiformes</taxon>
        <taxon>Ixodida</taxon>
        <taxon>Ixodoidea</taxon>
        <taxon>Ixodidae</taxon>
        <taxon>Ixodinae</taxon>
        <taxon>Ixodes</taxon>
    </lineage>
</organism>
<gene>
    <name evidence="1" type="ORF">HPB47_008716</name>
</gene>
<sequence>MSTQSLPQEYITPQFETKAMLDLTIEARERSDDNNNNDNHTKLSRDSWALSARQAMVEPLLPCQIRCILASQTQTLRQRVLRPDLASVPYRGDQLATTAHFGAFVDGTLVGVVSAFYEPLLIPIAPAGTLRAASFESATPPESKSDDPDAKSSDEPSDDAKVKLASKLVDESPCKATDEPEPTEDLRSNADVETYQESPTKTRQGAKADIVSDSKLEPTSCAESRPNLEDVKPEPDSKSGFQESQADRTNSRRDASLERPNNNNHDNTNPSTPESEPKPEPEQNGQAKPEPGAVAFRLASASNSWRIRGLAVDLPVRGRGLGSRLIATCIDHARKQDGTCVWCVARCSAEPVYEKMGFHRAGDVFYLEGIGPVRYMIRALI</sequence>
<protein>
    <submittedName>
        <fullName evidence="1">Uncharacterized protein</fullName>
    </submittedName>
</protein>
<dbReference type="Proteomes" id="UP000805193">
    <property type="component" value="Unassembled WGS sequence"/>
</dbReference>
<reference evidence="1 2" key="1">
    <citation type="journal article" date="2020" name="Cell">
        <title>Large-Scale Comparative Analyses of Tick Genomes Elucidate Their Genetic Diversity and Vector Capacities.</title>
        <authorList>
            <consortium name="Tick Genome and Microbiome Consortium (TIGMIC)"/>
            <person name="Jia N."/>
            <person name="Wang J."/>
            <person name="Shi W."/>
            <person name="Du L."/>
            <person name="Sun Y."/>
            <person name="Zhan W."/>
            <person name="Jiang J.F."/>
            <person name="Wang Q."/>
            <person name="Zhang B."/>
            <person name="Ji P."/>
            <person name="Bell-Sakyi L."/>
            <person name="Cui X.M."/>
            <person name="Yuan T.T."/>
            <person name="Jiang B.G."/>
            <person name="Yang W.F."/>
            <person name="Lam T.T."/>
            <person name="Chang Q.C."/>
            <person name="Ding S.J."/>
            <person name="Wang X.J."/>
            <person name="Zhu J.G."/>
            <person name="Ruan X.D."/>
            <person name="Zhao L."/>
            <person name="Wei J.T."/>
            <person name="Ye R.Z."/>
            <person name="Que T.C."/>
            <person name="Du C.H."/>
            <person name="Zhou Y.H."/>
            <person name="Cheng J.X."/>
            <person name="Dai P.F."/>
            <person name="Guo W.B."/>
            <person name="Han X.H."/>
            <person name="Huang E.J."/>
            <person name="Li L.F."/>
            <person name="Wei W."/>
            <person name="Gao Y.C."/>
            <person name="Liu J.Z."/>
            <person name="Shao H.Z."/>
            <person name="Wang X."/>
            <person name="Wang C.C."/>
            <person name="Yang T.C."/>
            <person name="Huo Q.B."/>
            <person name="Li W."/>
            <person name="Chen H.Y."/>
            <person name="Chen S.E."/>
            <person name="Zhou L.G."/>
            <person name="Ni X.B."/>
            <person name="Tian J.H."/>
            <person name="Sheng Y."/>
            <person name="Liu T."/>
            <person name="Pan Y.S."/>
            <person name="Xia L.Y."/>
            <person name="Li J."/>
            <person name="Zhao F."/>
            <person name="Cao W.C."/>
        </authorList>
    </citation>
    <scope>NUCLEOTIDE SEQUENCE [LARGE SCALE GENOMIC DNA]</scope>
    <source>
        <strain evidence="1">Iper-2018</strain>
    </source>
</reference>
<evidence type="ECO:0000313" key="2">
    <source>
        <dbReference type="Proteomes" id="UP000805193"/>
    </source>
</evidence>
<name>A0AC60P416_IXOPE</name>
<dbReference type="EMBL" id="JABSTQ010011201">
    <property type="protein sequence ID" value="KAG0414123.1"/>
    <property type="molecule type" value="Genomic_DNA"/>
</dbReference>
<keyword evidence="2" id="KW-1185">Reference proteome</keyword>
<proteinExistence type="predicted"/>
<accession>A0AC60P416</accession>
<evidence type="ECO:0000313" key="1">
    <source>
        <dbReference type="EMBL" id="KAG0414123.1"/>
    </source>
</evidence>
<comment type="caution">
    <text evidence="1">The sequence shown here is derived from an EMBL/GenBank/DDBJ whole genome shotgun (WGS) entry which is preliminary data.</text>
</comment>